<sequence length="170" mass="17521">MTTSHRTPARSLRSARARATSLGVLAATATSLALVTSTAPASAAPAAGTRSNDVVVALLGGDEGGPSARVQGRDGRLGAGCQEYPVRYAVDGAEDDWLLELVVSDRAGDEVASVSLHGVGAAAKGRTEVTLCRASVRAGRFSVEGVLTERAGYEQVEHAVEGDTFWLKRG</sequence>
<gene>
    <name evidence="1" type="ORF">UFOPK2761_02903</name>
</gene>
<reference evidence="1" key="1">
    <citation type="submission" date="2020-05" db="EMBL/GenBank/DDBJ databases">
        <authorList>
            <person name="Chiriac C."/>
            <person name="Salcher M."/>
            <person name="Ghai R."/>
            <person name="Kavagutti S V."/>
        </authorList>
    </citation>
    <scope>NUCLEOTIDE SEQUENCE</scope>
</reference>
<name>A0A6J6V064_9ZZZZ</name>
<dbReference type="EMBL" id="CAEZYQ010000030">
    <property type="protein sequence ID" value="CAB4764419.1"/>
    <property type="molecule type" value="Genomic_DNA"/>
</dbReference>
<organism evidence="1">
    <name type="scientific">freshwater metagenome</name>
    <dbReference type="NCBI Taxonomy" id="449393"/>
    <lineage>
        <taxon>unclassified sequences</taxon>
        <taxon>metagenomes</taxon>
        <taxon>ecological metagenomes</taxon>
    </lineage>
</organism>
<protein>
    <submittedName>
        <fullName evidence="1">Unannotated protein</fullName>
    </submittedName>
</protein>
<proteinExistence type="predicted"/>
<accession>A0A6J6V064</accession>
<evidence type="ECO:0000313" key="1">
    <source>
        <dbReference type="EMBL" id="CAB4764419.1"/>
    </source>
</evidence>
<dbReference type="AlphaFoldDB" id="A0A6J6V064"/>